<evidence type="ECO:0000313" key="2">
    <source>
        <dbReference type="Proteomes" id="UP000183658"/>
    </source>
</evidence>
<accession>A0A1H9FDQ9</accession>
<keyword evidence="2" id="KW-1185">Reference proteome</keyword>
<protein>
    <submittedName>
        <fullName evidence="1">Uncharacterized protein</fullName>
    </submittedName>
</protein>
<dbReference type="AlphaFoldDB" id="A0A1H9FDQ9"/>
<dbReference type="RefSeq" id="WP_074721402.1">
    <property type="nucleotide sequence ID" value="NZ_CBCRVS010000001.1"/>
</dbReference>
<sequence length="131" mass="14982">MKIYLCKVKKCAVIIILVLFLKPIFPVIDYAVNYDYISKVLCINKDKPELKCNGKCHLMKELAKASEDDKPISSDKKQSSNPFVDLFVTETTSFNFLSFQNGTNQELNCSYANLYSYLDSSFVFHPPIFIS</sequence>
<evidence type="ECO:0000313" key="1">
    <source>
        <dbReference type="EMBL" id="SEQ35458.1"/>
    </source>
</evidence>
<dbReference type="Proteomes" id="UP000183658">
    <property type="component" value="Unassembled WGS sequence"/>
</dbReference>
<reference evidence="2" key="1">
    <citation type="submission" date="2016-10" db="EMBL/GenBank/DDBJ databases">
        <authorList>
            <person name="Varghese N."/>
            <person name="Submissions S."/>
        </authorList>
    </citation>
    <scope>NUCLEOTIDE SEQUENCE [LARGE SCALE GENOMIC DNA]</scope>
    <source>
        <strain evidence="2">DSM 15719</strain>
    </source>
</reference>
<organism evidence="1 2">
    <name type="scientific">Flavobacterium frigoris</name>
    <dbReference type="NCBI Taxonomy" id="229204"/>
    <lineage>
        <taxon>Bacteria</taxon>
        <taxon>Pseudomonadati</taxon>
        <taxon>Bacteroidota</taxon>
        <taxon>Flavobacteriia</taxon>
        <taxon>Flavobacteriales</taxon>
        <taxon>Flavobacteriaceae</taxon>
        <taxon>Flavobacterium</taxon>
    </lineage>
</organism>
<gene>
    <name evidence="1" type="ORF">SAMN05444355_102145</name>
</gene>
<name>A0A1H9FDQ9_FLAFI</name>
<dbReference type="EMBL" id="FOFZ01000002">
    <property type="protein sequence ID" value="SEQ35458.1"/>
    <property type="molecule type" value="Genomic_DNA"/>
</dbReference>
<proteinExistence type="predicted"/>
<dbReference type="OrthoDB" id="980645at2"/>